<feature type="region of interest" description="Disordered" evidence="2">
    <location>
        <begin position="1129"/>
        <end position="1175"/>
    </location>
</feature>
<feature type="region of interest" description="Disordered" evidence="2">
    <location>
        <begin position="1304"/>
        <end position="1360"/>
    </location>
</feature>
<feature type="compositionally biased region" description="Basic and acidic residues" evidence="2">
    <location>
        <begin position="1132"/>
        <end position="1146"/>
    </location>
</feature>
<keyword evidence="1" id="KW-0175">Coiled coil</keyword>
<dbReference type="CDD" id="cd18808">
    <property type="entry name" value="SF1_C_Upf1"/>
    <property type="match status" value="1"/>
</dbReference>
<feature type="region of interest" description="Disordered" evidence="2">
    <location>
        <begin position="1233"/>
        <end position="1264"/>
    </location>
</feature>
<reference evidence="5" key="2">
    <citation type="submission" date="2025-09" db="UniProtKB">
        <authorList>
            <consortium name="Ensembl"/>
        </authorList>
    </citation>
    <scope>IDENTIFICATION</scope>
</reference>
<dbReference type="PANTHER" id="PTHR10887:SF537">
    <property type="entry name" value="HELICASE SENATAXIN-RELATED"/>
    <property type="match status" value="1"/>
</dbReference>
<dbReference type="FunFam" id="3.40.50.300:FF:000810">
    <property type="entry name" value="probable helicase senataxin"/>
    <property type="match status" value="1"/>
</dbReference>
<evidence type="ECO:0000259" key="4">
    <source>
        <dbReference type="Pfam" id="PF13087"/>
    </source>
</evidence>
<feature type="compositionally biased region" description="Basic and acidic residues" evidence="2">
    <location>
        <begin position="1463"/>
        <end position="1475"/>
    </location>
</feature>
<feature type="domain" description="DNA2/NAM7 helicase helicase" evidence="3">
    <location>
        <begin position="2129"/>
        <end position="2226"/>
    </location>
</feature>
<feature type="region of interest" description="Disordered" evidence="2">
    <location>
        <begin position="2480"/>
        <end position="2699"/>
    </location>
</feature>
<dbReference type="SUPFAM" id="SSF52540">
    <property type="entry name" value="P-loop containing nucleoside triphosphate hydrolases"/>
    <property type="match status" value="1"/>
</dbReference>
<feature type="compositionally biased region" description="Low complexity" evidence="2">
    <location>
        <begin position="1694"/>
        <end position="1710"/>
    </location>
</feature>
<dbReference type="InterPro" id="IPR041679">
    <property type="entry name" value="DNA2/NAM7-like_C"/>
</dbReference>
<evidence type="ECO:0000256" key="2">
    <source>
        <dbReference type="SAM" id="MobiDB-lite"/>
    </source>
</evidence>
<feature type="compositionally biased region" description="Polar residues" evidence="2">
    <location>
        <begin position="1335"/>
        <end position="1352"/>
    </location>
</feature>
<name>A0A8C0BK95_9AVES</name>
<dbReference type="Pfam" id="PF13087">
    <property type="entry name" value="AAA_12"/>
    <property type="match status" value="1"/>
</dbReference>
<feature type="compositionally biased region" description="Basic and acidic residues" evidence="2">
    <location>
        <begin position="1233"/>
        <end position="1246"/>
    </location>
</feature>
<dbReference type="GO" id="GO:0004386">
    <property type="term" value="F:helicase activity"/>
    <property type="evidence" value="ECO:0007669"/>
    <property type="project" value="InterPro"/>
</dbReference>
<feature type="compositionally biased region" description="Low complexity" evidence="2">
    <location>
        <begin position="1718"/>
        <end position="1730"/>
    </location>
</feature>
<dbReference type="Gene3D" id="3.40.50.300">
    <property type="entry name" value="P-loop containing nucleotide triphosphate hydrolases"/>
    <property type="match status" value="2"/>
</dbReference>
<evidence type="ECO:0000256" key="1">
    <source>
        <dbReference type="SAM" id="Coils"/>
    </source>
</evidence>
<dbReference type="CDD" id="cd18042">
    <property type="entry name" value="DEXXQc_SETX"/>
    <property type="match status" value="1"/>
</dbReference>
<sequence>MSTCRWCTPSGSDTTEFLKSYASKRLSPEDLEGSNDDLCYCLECVVEYHKAREKLPRLHEVLWELETSRLVAHIKKSMREETGEDDELFIVDENGDTQLSGYVGPDFENNLRVPLLEILKYPYLLLHEKVSELCVEVLCRMEQGHSSFQVFEKYPGIYLFLVHPNEVIRRWAILTARNLGKVDRDDYYDLQEVLTCLFKVIELGLFESPDIYSFSMIEKGKLILLPSHLYDTANYKNYWLGICMLLTVLEEQAMDSLLLGPDKQNDFMQSILHTMERETADDSTDPFWPALHCFMVILDQLGSKVWGQLIDPVQAFQTIINSVSYNNEIKNIRSSFKRTKSEPESDYNDDMVTCSQIVYNYNTEKPQKDTGWKTAICPDYCPNMYEDMQTLANVLQSDIGRDMRVHDSTFLWFIPFVQSLMDLKDLGVAYIVEVIHYLCSEIKHILNERIQQCDKISEFFLLILVSIIELHRNKKCLHLLWISSQEWVEAVVRCAKLPAIAFTRCTEKASGHYVRGSSAVSLQASNYVQHSCVQLIRSLLREGYQIGQHALCKQYLDKLNLLLRGNLSLGWQLNIQETQELQMCLKQVIRSIKDRALNTSAPVGNNANSTTLPAISIKQEKSAHGRDDLCSPFAVILKEGGGEDCQENLLPRRKSAWEEECRDASKNSRSWTSTEGLLVNIKKEHNDLTTQEYVCPQNPLAEKVSEKVQGNRNNDLVAGKCDTDNQCFNPDAQYSDSRRGGELENKCEAGPGTIMHLAAQTYIGSPEHVYSSDVKESSMSPSSSSKFKVDVHRLMNLKNMVQKTEWPSKVSQLVKTRNLKKCSLAASASKAEVERPKFCTGYLCTSKDCHKHWGVNTVHENEISVGTPSSRSCESTQEKSVNSAFQSRLVPTKQVSKETPLDCSSSSKNEPGMQENEDDGILLSGIRDTLLKKVSTEEKSGSLLKSVFKKDADMQTSDREQPHLNNLAKYDSKGQISKKFCMDKASANGRVPSTSENKRDMSNPASQIRPLSVKCESSDRLFEFSEYFKRENNSMGKKEEDFAKMVSEDDTLTDSQVDRELGKLSLAAYAKSVNFPFDSGQGSSIHHNVCDIKRKVKGAVRSSNDDGQSTRSPCGADCLDNQVIIISDSSDEEKGVADKEETKKPNENVCPEKQPSTSSCISDSDSKTESKTPSCHLSLEDCESQYFEFETEFDVFSVWQDTQAYSTEATQEYKQDRVSASVDKEANLIEKQVENISQEKEADNTKEVTNSTLQESISKGDAKDQLENFADKSAVAKDFTLDSRLTEPRPSTSNISLASKLALKKNSVSPRKNTAKSKVARTIQRSPKKPPLLKTAQNKKLLQNTSKNSQPGRSMPAVVPPRKVRQCPAPASTVEKLGLKKAPRKAFELSQRSLESITQLRSHGKAAGRVGVVQKQKIKLIAPQSLSVKHNKKLLACQDLQFFRQTRPQKSVRVKNPAGSSENRNKKVSKVDARSMKQKPKSFELISLERLVENQREKKKEETLCPSPSEIKFESLSVEEATCVSKMPGSSDSNRKSEDNSMMVPPVPMDSSLSSTALVGDDKDEPSGRGCVVQPECEKTTSRENGCKRNENSEDDDGLFLTQLDPVDMELCSEEESVQDTARGSEKTEEIDTAENLQENESSTVVKCKYKDCMEKVEKPAEYCSKHSATSSEADHLFAKPSLPLSSKTRKPSTTKTFSSASSSRNAAFTKDLEDVKLPPASKSKSPSFSNVPQPCVSNNILQSQNRQNDNASNISRRPAQEAYYSSFLGAQQRDRRIFVNEVLQWTYEMFANSSQFGPPSDLLQSVAGSVPVQFQGYNDYFNTFFPLMMLNAFETVSSYLPLAHFQESDLARQLHPKEDDLIFLVVQKKKDTFREESEMENHIVNHVGLVTRFSRASGQKEQHTVCHLSVKTRGNLSFFINKQVKCVVVGSLVTTDRTFKGLLLLSRSPLAKPIINPSYNDFCPRDLWLTGWMERNMNEYNEDQKRAIETAYAMVKQHPGLPKICLIHGPPGTGKSKTIVGLLSRVLRENIRKEKTTQKTNSKIKPNRFLVCAPSNAAVDELMKKIIVAFKEKCQNRQEPLGNCGDIKLVRLGAEKAINSEVRGFSLDKQVEHRMSNQMLDDEIGRLSKERQQLASQLKEVRRHSQKVQADIILESDIICCTLSTSGGSLLESAFLRQGLDPFSCVIVDEAGQSCEVETLIPLIHRCNKLVLVGDPRQLPPTVKSVKAQEYGYDQSLMARLHRHLEEQVQKNVLRSLPVVQLTVQYRMHPDICLFPSNYVYGRSLKTDKTTEENRCSSEWPFQPYLIFDVGDGHEERENDSFSNPQEVKLVVELIRTIKEKRKDLGLRRIGIITPYSAQKKKIQEQLDRVFRNNSPGEVDTVDAFQGREKDCIIVTCVRANSTKGSIGFLASLQRLNVTITRARFSLFILGRLKTLMENKDWNELIQDAQKRGAIIKTSEKSYRKDAVKILKLSATVQPSTKAGTKKSPLLQACPSSSKKGELANPREAHSSRELAAGAGRAVPQGSRGPQQPQRTQAADSRRGSASAPVEAGALPADQEKPRDPRLASMASRTETKGKEKASKDSSQSAQSNAGSTSQQGLDVSSAARGQISRTETPKKPQQTMGQYDMPSTSPYAARHEGDRRAPVSKSSSKAHSEGGQNNSSKWNKDYQVLTRRTSEESPENTESNSAKRRKTSH</sequence>
<dbReference type="InterPro" id="IPR047187">
    <property type="entry name" value="SF1_C_Upf1"/>
</dbReference>
<dbReference type="InterPro" id="IPR041677">
    <property type="entry name" value="DNA2/NAM7_AAA_11"/>
</dbReference>
<feature type="region of interest" description="Disordered" evidence="2">
    <location>
        <begin position="1616"/>
        <end position="1641"/>
    </location>
</feature>
<reference evidence="5" key="1">
    <citation type="submission" date="2025-08" db="UniProtKB">
        <authorList>
            <consortium name="Ensembl"/>
        </authorList>
    </citation>
    <scope>IDENTIFICATION</scope>
</reference>
<feature type="compositionally biased region" description="Low complexity" evidence="2">
    <location>
        <begin position="2525"/>
        <end position="2538"/>
    </location>
</feature>
<feature type="compositionally biased region" description="Polar residues" evidence="2">
    <location>
        <begin position="2613"/>
        <end position="2636"/>
    </location>
</feature>
<dbReference type="InterPro" id="IPR027417">
    <property type="entry name" value="P-loop_NTPase"/>
</dbReference>
<feature type="region of interest" description="Disordered" evidence="2">
    <location>
        <begin position="1522"/>
        <end position="1575"/>
    </location>
</feature>
<feature type="region of interest" description="Disordered" evidence="2">
    <location>
        <begin position="1448"/>
        <end position="1477"/>
    </location>
</feature>
<feature type="compositionally biased region" description="Basic and acidic residues" evidence="2">
    <location>
        <begin position="2500"/>
        <end position="2514"/>
    </location>
</feature>
<accession>A0A8C0BK95</accession>
<organism evidence="5 6">
    <name type="scientific">Buteo japonicus</name>
    <dbReference type="NCBI Taxonomy" id="224669"/>
    <lineage>
        <taxon>Eukaryota</taxon>
        <taxon>Metazoa</taxon>
        <taxon>Chordata</taxon>
        <taxon>Craniata</taxon>
        <taxon>Vertebrata</taxon>
        <taxon>Euteleostomi</taxon>
        <taxon>Archelosauria</taxon>
        <taxon>Archosauria</taxon>
        <taxon>Dinosauria</taxon>
        <taxon>Saurischia</taxon>
        <taxon>Theropoda</taxon>
        <taxon>Coelurosauria</taxon>
        <taxon>Aves</taxon>
        <taxon>Neognathae</taxon>
        <taxon>Neoaves</taxon>
        <taxon>Telluraves</taxon>
        <taxon>Accipitrimorphae</taxon>
        <taxon>Accipitriformes</taxon>
        <taxon>Accipitridae</taxon>
        <taxon>Accipitrinae</taxon>
        <taxon>Buteo</taxon>
    </lineage>
</organism>
<dbReference type="GO" id="GO:0001147">
    <property type="term" value="F:transcription termination site sequence-specific DNA binding"/>
    <property type="evidence" value="ECO:0007669"/>
    <property type="project" value="TreeGrafter"/>
</dbReference>
<feature type="domain" description="DNA2/NAM7 helicase-like C-terminal" evidence="4">
    <location>
        <begin position="2234"/>
        <end position="2433"/>
    </location>
</feature>
<dbReference type="PANTHER" id="PTHR10887">
    <property type="entry name" value="DNA2/NAM7 HELICASE FAMILY"/>
    <property type="match status" value="1"/>
</dbReference>
<evidence type="ECO:0000259" key="3">
    <source>
        <dbReference type="Pfam" id="PF13086"/>
    </source>
</evidence>
<feature type="compositionally biased region" description="Basic and acidic residues" evidence="2">
    <location>
        <begin position="2575"/>
        <end position="2585"/>
    </location>
</feature>
<dbReference type="Pfam" id="PF13086">
    <property type="entry name" value="AAA_11"/>
    <property type="match status" value="1"/>
</dbReference>
<feature type="region of interest" description="Disordered" evidence="2">
    <location>
        <begin position="1681"/>
        <end position="1756"/>
    </location>
</feature>
<proteinExistence type="predicted"/>
<feature type="region of interest" description="Disordered" evidence="2">
    <location>
        <begin position="889"/>
        <end position="918"/>
    </location>
</feature>
<dbReference type="InterPro" id="IPR045055">
    <property type="entry name" value="DNA2/NAM7-like"/>
</dbReference>
<feature type="compositionally biased region" description="Polar residues" evidence="2">
    <location>
        <begin position="2650"/>
        <end position="2667"/>
    </location>
</feature>
<dbReference type="GO" id="GO:0016604">
    <property type="term" value="C:nuclear body"/>
    <property type="evidence" value="ECO:0007669"/>
    <property type="project" value="TreeGrafter"/>
</dbReference>
<feature type="compositionally biased region" description="Polar residues" evidence="2">
    <location>
        <begin position="1247"/>
        <end position="1257"/>
    </location>
</feature>
<feature type="coiled-coil region" evidence="1">
    <location>
        <begin position="2118"/>
        <end position="2148"/>
    </location>
</feature>
<dbReference type="Ensembl" id="ENSBJAT00000018105.1">
    <property type="protein sequence ID" value="ENSBJAP00000017626.1"/>
    <property type="gene ID" value="ENSBJAG00000011592.1"/>
</dbReference>
<feature type="compositionally biased region" description="Polar residues" evidence="2">
    <location>
        <begin position="2594"/>
        <end position="2604"/>
    </location>
</feature>
<evidence type="ECO:0000313" key="5">
    <source>
        <dbReference type="Ensembl" id="ENSBJAP00000017626.1"/>
    </source>
</evidence>
<feature type="compositionally biased region" description="Polar residues" evidence="2">
    <location>
        <begin position="1731"/>
        <end position="1756"/>
    </location>
</feature>
<dbReference type="Proteomes" id="UP000694555">
    <property type="component" value="Unplaced"/>
</dbReference>
<dbReference type="GO" id="GO:0006369">
    <property type="term" value="P:termination of RNA polymerase II transcription"/>
    <property type="evidence" value="ECO:0007669"/>
    <property type="project" value="TreeGrafter"/>
</dbReference>
<keyword evidence="6" id="KW-1185">Reference proteome</keyword>
<protein>
    <submittedName>
        <fullName evidence="5">Senataxin</fullName>
    </submittedName>
</protein>
<feature type="region of interest" description="Disordered" evidence="2">
    <location>
        <begin position="986"/>
        <end position="1006"/>
    </location>
</feature>
<evidence type="ECO:0000313" key="6">
    <source>
        <dbReference type="Proteomes" id="UP000694555"/>
    </source>
</evidence>